<sequence>MTTDEPTILATSGGLRPGERTYFEFTPLTQYAVDLAGVAGRAPRVCTVTTAGGDAAHVMHGLAEAGRIAGYEHTNLQLFGMPNVADVEAHLLSQDVIWVMGGSVVNLLAVWRAHGLDAILHRAWQAGVVLTGVSAGSICWYQGGTTDSFGPQLAPVTDGLAFLPYGNGVHYDSEERRRPLIHRLVADGTLGPTHCTDDGVGLLYSGTELVEAVAESGAGAYVVQRDGDTVREDALDVRRLPARAGGRR</sequence>
<proteinExistence type="inferred from homology"/>
<dbReference type="Gene3D" id="3.40.50.880">
    <property type="match status" value="1"/>
</dbReference>
<keyword evidence="2" id="KW-0645">Protease</keyword>
<keyword evidence="6" id="KW-1185">Reference proteome</keyword>
<dbReference type="GO" id="GO:0006508">
    <property type="term" value="P:proteolysis"/>
    <property type="evidence" value="ECO:0007669"/>
    <property type="project" value="UniProtKB-KW"/>
</dbReference>
<evidence type="ECO:0000313" key="6">
    <source>
        <dbReference type="Proteomes" id="UP000571817"/>
    </source>
</evidence>
<evidence type="ECO:0000256" key="4">
    <source>
        <dbReference type="ARBA" id="ARBA00022825"/>
    </source>
</evidence>
<dbReference type="InterPro" id="IPR005320">
    <property type="entry name" value="Peptidase_S51"/>
</dbReference>
<dbReference type="AlphaFoldDB" id="A0A853DF78"/>
<keyword evidence="3" id="KW-0378">Hydrolase</keyword>
<comment type="caution">
    <text evidence="5">The sequence shown here is derived from an EMBL/GenBank/DDBJ whole genome shotgun (WGS) entry which is preliminary data.</text>
</comment>
<evidence type="ECO:0000256" key="2">
    <source>
        <dbReference type="ARBA" id="ARBA00022670"/>
    </source>
</evidence>
<dbReference type="PANTHER" id="PTHR20842">
    <property type="entry name" value="PROTEASE S51 ALPHA-ASPARTYL DIPEPTIDASE"/>
    <property type="match status" value="1"/>
</dbReference>
<evidence type="ECO:0000256" key="1">
    <source>
        <dbReference type="ARBA" id="ARBA00006534"/>
    </source>
</evidence>
<keyword evidence="4" id="KW-0720">Serine protease</keyword>
<dbReference type="CDD" id="cd03146">
    <property type="entry name" value="GAT1_Peptidase_E"/>
    <property type="match status" value="1"/>
</dbReference>
<evidence type="ECO:0000256" key="3">
    <source>
        <dbReference type="ARBA" id="ARBA00022801"/>
    </source>
</evidence>
<evidence type="ECO:0000313" key="5">
    <source>
        <dbReference type="EMBL" id="NYJ76206.1"/>
    </source>
</evidence>
<dbReference type="RefSeq" id="WP_179483290.1">
    <property type="nucleotide sequence ID" value="NZ_JACCFW010000001.1"/>
</dbReference>
<dbReference type="SUPFAM" id="SSF52317">
    <property type="entry name" value="Class I glutamine amidotransferase-like"/>
    <property type="match status" value="1"/>
</dbReference>
<dbReference type="GO" id="GO:0008236">
    <property type="term" value="F:serine-type peptidase activity"/>
    <property type="evidence" value="ECO:0007669"/>
    <property type="project" value="UniProtKB-KW"/>
</dbReference>
<dbReference type="InterPro" id="IPR029062">
    <property type="entry name" value="Class_I_gatase-like"/>
</dbReference>
<reference evidence="5 6" key="1">
    <citation type="submission" date="2020-07" db="EMBL/GenBank/DDBJ databases">
        <title>Sequencing the genomes of 1000 actinobacteria strains.</title>
        <authorList>
            <person name="Klenk H.-P."/>
        </authorList>
    </citation>
    <scope>NUCLEOTIDE SEQUENCE [LARGE SCALE GENOMIC DNA]</scope>
    <source>
        <strain evidence="5 6">DSM 29531</strain>
    </source>
</reference>
<dbReference type="Proteomes" id="UP000571817">
    <property type="component" value="Unassembled WGS sequence"/>
</dbReference>
<gene>
    <name evidence="5" type="ORF">HNR15_003169</name>
</gene>
<name>A0A853DF78_9MICO</name>
<dbReference type="Pfam" id="PF03575">
    <property type="entry name" value="Peptidase_S51"/>
    <property type="match status" value="1"/>
</dbReference>
<dbReference type="EMBL" id="JACCFW010000001">
    <property type="protein sequence ID" value="NYJ76206.1"/>
    <property type="molecule type" value="Genomic_DNA"/>
</dbReference>
<protein>
    <submittedName>
        <fullName evidence="5">Peptidase E</fullName>
    </submittedName>
</protein>
<organism evidence="5 6">
    <name type="scientific">Allobranchiibius huperziae</name>
    <dbReference type="NCBI Taxonomy" id="1874116"/>
    <lineage>
        <taxon>Bacteria</taxon>
        <taxon>Bacillati</taxon>
        <taxon>Actinomycetota</taxon>
        <taxon>Actinomycetes</taxon>
        <taxon>Micrococcales</taxon>
        <taxon>Dermacoccaceae</taxon>
        <taxon>Allobranchiibius</taxon>
    </lineage>
</organism>
<accession>A0A853DF78</accession>
<comment type="similarity">
    <text evidence="1">Belongs to the peptidase S51 family.</text>
</comment>
<dbReference type="PANTHER" id="PTHR20842:SF0">
    <property type="entry name" value="ALPHA-ASPARTYL DIPEPTIDASE"/>
    <property type="match status" value="1"/>
</dbReference>